<dbReference type="NCBIfam" id="TIGR00377">
    <property type="entry name" value="ant_ant_sig"/>
    <property type="match status" value="1"/>
</dbReference>
<gene>
    <name evidence="4" type="ORF">GCM10022416_47840</name>
</gene>
<reference evidence="5" key="1">
    <citation type="journal article" date="2019" name="Int. J. Syst. Evol. Microbiol.">
        <title>The Global Catalogue of Microorganisms (GCM) 10K type strain sequencing project: providing services to taxonomists for standard genome sequencing and annotation.</title>
        <authorList>
            <consortium name="The Broad Institute Genomics Platform"/>
            <consortium name="The Broad Institute Genome Sequencing Center for Infectious Disease"/>
            <person name="Wu L."/>
            <person name="Ma J."/>
        </authorList>
    </citation>
    <scope>NUCLEOTIDE SEQUENCE [LARGE SCALE GENOMIC DNA]</scope>
    <source>
        <strain evidence="5">JCM 17316</strain>
    </source>
</reference>
<evidence type="ECO:0000256" key="1">
    <source>
        <dbReference type="ARBA" id="ARBA00009013"/>
    </source>
</evidence>
<name>A0ABP7Z9S9_9ACTN</name>
<dbReference type="PANTHER" id="PTHR33495">
    <property type="entry name" value="ANTI-SIGMA FACTOR ANTAGONIST TM_1081-RELATED-RELATED"/>
    <property type="match status" value="1"/>
</dbReference>
<proteinExistence type="inferred from homology"/>
<dbReference type="SUPFAM" id="SSF52091">
    <property type="entry name" value="SpoIIaa-like"/>
    <property type="match status" value="1"/>
</dbReference>
<organism evidence="4 5">
    <name type="scientific">Actinomadura keratinilytica</name>
    <dbReference type="NCBI Taxonomy" id="547461"/>
    <lineage>
        <taxon>Bacteria</taxon>
        <taxon>Bacillati</taxon>
        <taxon>Actinomycetota</taxon>
        <taxon>Actinomycetes</taxon>
        <taxon>Streptosporangiales</taxon>
        <taxon>Thermomonosporaceae</taxon>
        <taxon>Actinomadura</taxon>
    </lineage>
</organism>
<comment type="similarity">
    <text evidence="1 2">Belongs to the anti-sigma-factor antagonist family.</text>
</comment>
<dbReference type="InterPro" id="IPR002645">
    <property type="entry name" value="STAS_dom"/>
</dbReference>
<dbReference type="CDD" id="cd07043">
    <property type="entry name" value="STAS_anti-anti-sigma_factors"/>
    <property type="match status" value="1"/>
</dbReference>
<dbReference type="EMBL" id="BAABDO010000090">
    <property type="protein sequence ID" value="GAA4151003.1"/>
    <property type="molecule type" value="Genomic_DNA"/>
</dbReference>
<feature type="domain" description="STAS" evidence="3">
    <location>
        <begin position="7"/>
        <end position="99"/>
    </location>
</feature>
<dbReference type="Gene3D" id="3.30.750.24">
    <property type="entry name" value="STAS domain"/>
    <property type="match status" value="1"/>
</dbReference>
<keyword evidence="5" id="KW-1185">Reference proteome</keyword>
<evidence type="ECO:0000259" key="3">
    <source>
        <dbReference type="PROSITE" id="PS50801"/>
    </source>
</evidence>
<dbReference type="PROSITE" id="PS50801">
    <property type="entry name" value="STAS"/>
    <property type="match status" value="1"/>
</dbReference>
<evidence type="ECO:0000313" key="5">
    <source>
        <dbReference type="Proteomes" id="UP001500266"/>
    </source>
</evidence>
<evidence type="ECO:0000313" key="4">
    <source>
        <dbReference type="EMBL" id="GAA4151003.1"/>
    </source>
</evidence>
<dbReference type="InterPro" id="IPR003658">
    <property type="entry name" value="Anti-sigma_ant"/>
</dbReference>
<dbReference type="RefSeq" id="WP_345023808.1">
    <property type="nucleotide sequence ID" value="NZ_BAABDO010000090.1"/>
</dbReference>
<protein>
    <recommendedName>
        <fullName evidence="2">Anti-sigma factor antagonist</fullName>
    </recommendedName>
</protein>
<comment type="caution">
    <text evidence="4">The sequence shown here is derived from an EMBL/GenBank/DDBJ whole genome shotgun (WGS) entry which is preliminary data.</text>
</comment>
<dbReference type="PANTHER" id="PTHR33495:SF2">
    <property type="entry name" value="ANTI-SIGMA FACTOR ANTAGONIST TM_1081-RELATED"/>
    <property type="match status" value="1"/>
</dbReference>
<accession>A0ABP7Z9S9</accession>
<evidence type="ECO:0000256" key="2">
    <source>
        <dbReference type="RuleBase" id="RU003749"/>
    </source>
</evidence>
<dbReference type="Pfam" id="PF01740">
    <property type="entry name" value="STAS"/>
    <property type="match status" value="1"/>
</dbReference>
<sequence length="126" mass="13333">MSTDPELTVEITEQGGYSLVVPAGSIDFHTHPALDEHLARAIDPTGLAVIADMSGVTFCDSSGLAVFARARRRADARGVTMVIVGMPGRVERVFSVTGLDRAFCRRPGLRTAPHWLETGAGVPSAS</sequence>
<dbReference type="InterPro" id="IPR036513">
    <property type="entry name" value="STAS_dom_sf"/>
</dbReference>
<dbReference type="Proteomes" id="UP001500266">
    <property type="component" value="Unassembled WGS sequence"/>
</dbReference>